<dbReference type="AlphaFoldDB" id="A0A1B6L2V4"/>
<evidence type="ECO:0000313" key="1">
    <source>
        <dbReference type="EMBL" id="JAT17975.1"/>
    </source>
</evidence>
<accession>A0A1B6L2V4</accession>
<gene>
    <name evidence="1" type="ORF">g.54375</name>
</gene>
<reference evidence="1" key="1">
    <citation type="submission" date="2015-11" db="EMBL/GenBank/DDBJ databases">
        <title>De novo transcriptome assembly of four potential Pierce s Disease insect vectors from Arizona vineyards.</title>
        <authorList>
            <person name="Tassone E.E."/>
        </authorList>
    </citation>
    <scope>NUCLEOTIDE SEQUENCE</scope>
</reference>
<protein>
    <submittedName>
        <fullName evidence="1">Uncharacterized protein</fullName>
    </submittedName>
</protein>
<sequence>MECDSVHSNIEEKLKNKEIYLPSQYHNITKEAISKPFPYKSHFLSYSFFKNFSKPESMVYTSIRPGRVAGDPTVHDIKAIVYKPNGQIETKIDLADGYQALPRRPKKNVVGSNTFSSLYSEKRKIQRFKWNHLQELKFVLPEDTHSFYDSLSKE</sequence>
<dbReference type="EMBL" id="GEBQ01022002">
    <property type="protein sequence ID" value="JAT17975.1"/>
    <property type="molecule type" value="Transcribed_RNA"/>
</dbReference>
<proteinExistence type="predicted"/>
<name>A0A1B6L2V4_9HEMI</name>
<organism evidence="1">
    <name type="scientific">Graphocephala atropunctata</name>
    <dbReference type="NCBI Taxonomy" id="36148"/>
    <lineage>
        <taxon>Eukaryota</taxon>
        <taxon>Metazoa</taxon>
        <taxon>Ecdysozoa</taxon>
        <taxon>Arthropoda</taxon>
        <taxon>Hexapoda</taxon>
        <taxon>Insecta</taxon>
        <taxon>Pterygota</taxon>
        <taxon>Neoptera</taxon>
        <taxon>Paraneoptera</taxon>
        <taxon>Hemiptera</taxon>
        <taxon>Auchenorrhyncha</taxon>
        <taxon>Membracoidea</taxon>
        <taxon>Cicadellidae</taxon>
        <taxon>Cicadellinae</taxon>
        <taxon>Cicadellini</taxon>
        <taxon>Graphocephala</taxon>
    </lineage>
</organism>